<protein>
    <submittedName>
        <fullName evidence="1">Uncharacterized protein</fullName>
    </submittedName>
</protein>
<dbReference type="AlphaFoldDB" id="X1SNQ4"/>
<sequence length="107" mass="12258">ETRNLGNWSEDVLTRITNGDHRELSLPSPRPAIEETNMKCINCGKEAEYILIFSKAVPMMLTITTFTYGGSYCTKCFTEFKKKAEKELQLIMTANKKIYPDDARKQT</sequence>
<accession>X1SNQ4</accession>
<proteinExistence type="predicted"/>
<gene>
    <name evidence="1" type="ORF">S12H4_38733</name>
</gene>
<dbReference type="EMBL" id="BARW01023340">
    <property type="protein sequence ID" value="GAI94558.1"/>
    <property type="molecule type" value="Genomic_DNA"/>
</dbReference>
<feature type="non-terminal residue" evidence="1">
    <location>
        <position position="1"/>
    </location>
</feature>
<organism evidence="1">
    <name type="scientific">marine sediment metagenome</name>
    <dbReference type="NCBI Taxonomy" id="412755"/>
    <lineage>
        <taxon>unclassified sequences</taxon>
        <taxon>metagenomes</taxon>
        <taxon>ecological metagenomes</taxon>
    </lineage>
</organism>
<reference evidence="1" key="1">
    <citation type="journal article" date="2014" name="Front. Microbiol.">
        <title>High frequency of phylogenetically diverse reductive dehalogenase-homologous genes in deep subseafloor sedimentary metagenomes.</title>
        <authorList>
            <person name="Kawai M."/>
            <person name="Futagami T."/>
            <person name="Toyoda A."/>
            <person name="Takaki Y."/>
            <person name="Nishi S."/>
            <person name="Hori S."/>
            <person name="Arai W."/>
            <person name="Tsubouchi T."/>
            <person name="Morono Y."/>
            <person name="Uchiyama I."/>
            <person name="Ito T."/>
            <person name="Fujiyama A."/>
            <person name="Inagaki F."/>
            <person name="Takami H."/>
        </authorList>
    </citation>
    <scope>NUCLEOTIDE SEQUENCE</scope>
    <source>
        <strain evidence="1">Expedition CK06-06</strain>
    </source>
</reference>
<name>X1SNQ4_9ZZZZ</name>
<evidence type="ECO:0000313" key="1">
    <source>
        <dbReference type="EMBL" id="GAI94558.1"/>
    </source>
</evidence>
<comment type="caution">
    <text evidence="1">The sequence shown here is derived from an EMBL/GenBank/DDBJ whole genome shotgun (WGS) entry which is preliminary data.</text>
</comment>